<evidence type="ECO:0000313" key="1">
    <source>
        <dbReference type="EMBL" id="KAK5067768.1"/>
    </source>
</evidence>
<gene>
    <name evidence="1" type="ORF">LTR69_001757</name>
</gene>
<keyword evidence="2" id="KW-1185">Reference proteome</keyword>
<protein>
    <recommendedName>
        <fullName evidence="3">Anaphase-promoting complex subunit 4 WD40 domain-containing protein</fullName>
    </recommendedName>
</protein>
<dbReference type="PANTHER" id="PTHR13211">
    <property type="entry name" value="TELOMERASE CAJAL BODY PROTEIN 1"/>
    <property type="match status" value="1"/>
</dbReference>
<dbReference type="Gene3D" id="2.130.10.10">
    <property type="entry name" value="YVTN repeat-like/Quinoprotein amine dehydrogenase"/>
    <property type="match status" value="1"/>
</dbReference>
<organism evidence="1 2">
    <name type="scientific">Exophiala sideris</name>
    <dbReference type="NCBI Taxonomy" id="1016849"/>
    <lineage>
        <taxon>Eukaryota</taxon>
        <taxon>Fungi</taxon>
        <taxon>Dikarya</taxon>
        <taxon>Ascomycota</taxon>
        <taxon>Pezizomycotina</taxon>
        <taxon>Eurotiomycetes</taxon>
        <taxon>Chaetothyriomycetidae</taxon>
        <taxon>Chaetothyriales</taxon>
        <taxon>Herpotrichiellaceae</taxon>
        <taxon>Exophiala</taxon>
    </lineage>
</organism>
<dbReference type="InterPro" id="IPR015943">
    <property type="entry name" value="WD40/YVTN_repeat-like_dom_sf"/>
</dbReference>
<dbReference type="PANTHER" id="PTHR13211:SF0">
    <property type="entry name" value="TELOMERASE CAJAL BODY PROTEIN 1"/>
    <property type="match status" value="1"/>
</dbReference>
<dbReference type="Proteomes" id="UP001345691">
    <property type="component" value="Unassembled WGS sequence"/>
</dbReference>
<name>A0ABR0JP84_9EURO</name>
<sequence length="434" mass="46213">MFQPKCVATTSTTQEGQKVEDSVDLTKNTSESHYKSVQWCEDQGSSNVSRLTRFRASDGTSLIACPADNSIQTFIVPPNLLEETGQPHCLSPYCSIPSTEPVNAVVGYPHFSLEDPSTALVLSSMRDHPIRLNSALTGHLGASYPLVNPTTEAYICPHSLIFTTQGDRFVAGSESLISVFDLSRPGQEPITAVPTGPKRRNSTDYSATVNMRGIISALSVDPATGVLAAGTYGRQVGLYDAMGAGECVGVFSVQGTASDAQIGGSGITQVAWSPCGRYLYIAERKSDGVIIYDIRKTGQMLAWLEGRKSQTNQRLGVDLIRTDDQGGHAIWAGGLDGFVRRWKDPHICEGPVSAGFEFKAHDGKKPHTPMVELSANITTDVVSGVVAHHGGGVLATVSGQRHFDPGLGEGQSSGLAIDNSLKIWTLEGCDTNGS</sequence>
<dbReference type="InterPro" id="IPR051150">
    <property type="entry name" value="SWT21/TCAB1_mRNA_Telomere"/>
</dbReference>
<dbReference type="SUPFAM" id="SSF101908">
    <property type="entry name" value="Putative isomerase YbhE"/>
    <property type="match status" value="1"/>
</dbReference>
<evidence type="ECO:0008006" key="3">
    <source>
        <dbReference type="Google" id="ProtNLM"/>
    </source>
</evidence>
<proteinExistence type="predicted"/>
<dbReference type="EMBL" id="JAVRRF010000002">
    <property type="protein sequence ID" value="KAK5067768.1"/>
    <property type="molecule type" value="Genomic_DNA"/>
</dbReference>
<reference evidence="1 2" key="1">
    <citation type="submission" date="2023-08" db="EMBL/GenBank/DDBJ databases">
        <title>Black Yeasts Isolated from many extreme environments.</title>
        <authorList>
            <person name="Coleine C."/>
            <person name="Stajich J.E."/>
            <person name="Selbmann L."/>
        </authorList>
    </citation>
    <scope>NUCLEOTIDE SEQUENCE [LARGE SCALE GENOMIC DNA]</scope>
    <source>
        <strain evidence="1 2">CCFEE 6328</strain>
    </source>
</reference>
<accession>A0ABR0JP84</accession>
<evidence type="ECO:0000313" key="2">
    <source>
        <dbReference type="Proteomes" id="UP001345691"/>
    </source>
</evidence>
<comment type="caution">
    <text evidence="1">The sequence shown here is derived from an EMBL/GenBank/DDBJ whole genome shotgun (WGS) entry which is preliminary data.</text>
</comment>